<dbReference type="RefSeq" id="WP_132867276.1">
    <property type="nucleotide sequence ID" value="NZ_JTJC03000017.1"/>
</dbReference>
<dbReference type="Proteomes" id="UP000031532">
    <property type="component" value="Unassembled WGS sequence"/>
</dbReference>
<proteinExistence type="predicted"/>
<comment type="caution">
    <text evidence="3">The sequence shown here is derived from an EMBL/GenBank/DDBJ whole genome shotgun (WGS) entry which is preliminary data.</text>
</comment>
<dbReference type="Gene3D" id="3.40.50.2000">
    <property type="entry name" value="Glycogen Phosphorylase B"/>
    <property type="match status" value="3"/>
</dbReference>
<keyword evidence="1" id="KW-0808">Transferase</keyword>
<dbReference type="EMBL" id="JTJC03000017">
    <property type="protein sequence ID" value="NHC38177.1"/>
    <property type="molecule type" value="Genomic_DNA"/>
</dbReference>
<organism evidence="3 4">
    <name type="scientific">Scytonema millei VB511283</name>
    <dbReference type="NCBI Taxonomy" id="1245923"/>
    <lineage>
        <taxon>Bacteria</taxon>
        <taxon>Bacillati</taxon>
        <taxon>Cyanobacteriota</taxon>
        <taxon>Cyanophyceae</taxon>
        <taxon>Nostocales</taxon>
        <taxon>Scytonemataceae</taxon>
        <taxon>Scytonema</taxon>
    </lineage>
</organism>
<evidence type="ECO:0000313" key="4">
    <source>
        <dbReference type="Proteomes" id="UP000031532"/>
    </source>
</evidence>
<name>A0A9X5I901_9CYAN</name>
<dbReference type="Pfam" id="PF13692">
    <property type="entry name" value="Glyco_trans_1_4"/>
    <property type="match status" value="1"/>
</dbReference>
<accession>A0A9X5I901</accession>
<sequence length="798" mass="90982">MSEVLPRILLVTEATLSQEGKGVNRTLVNLFDNYPAESLMLFCPEHELQSNPTSSPFDRQVFSFSGHRLPILHNRLGKFLNPSIARINLQLLDWLPISNLKKLEDFDPEIILICPVTSLCLLMGYKLTQYFQRPSLIYFMDDWIAIDNSRWLSSSVQKTATQLLKQANGWLMISEQLQNELSKRYQIKPQSSLIVHNPVDLSDKQPPDTISTTHEGTFKIVYAGSIWSMHYDALAAIAEAIYQLRCDGKNIELILHTDRCFWNPYREKWQQWQVTFGDIIPYHELNCYLQRADLLLVASSFLPEYAHMTRSSVQTKLTDYMAAGIPILACGPAYSACNQFLKKWKCGLVCETTQSDEIKNFLLAVLDRQDLQQKIAIPAFEVLKNNFEIEVVNKGLKTFIRNIAARTTEDNSLKVFIICSGLGRVKRGFESFTQECFAILSKDPELDVTLFKGSGTSQAKEISLWNLPRNTWASRQIGKLISRDSYHIEQSSFFLSLIPYLIRQQPDVIYFSDANLGNLLWHWRRLTKQKYKLLFSNGGPITPPFSRWDRVQQVAPIHLQVALNADTPAEKQSLVPYGIQMNSELQTLTFSERNSLRYKLGLPDNCPLLLSVGAINKTHKRMDYVIREVASLPEPRPYLLLLGQQDSESPAIIQLGQELLGCNNFQILTVAHHEIADYYKIADAFVLASLGEGLPRVLLEACSYGLPCLAHDYEITRYVLGQEGYLANFELAGSLASLISKVFTKEQNESNRQLIHRSAYERFSWEKLRPNYVEMIRHCVESADTARAIVNASLSLKN</sequence>
<evidence type="ECO:0000256" key="1">
    <source>
        <dbReference type="ARBA" id="ARBA00022679"/>
    </source>
</evidence>
<dbReference type="GO" id="GO:0016757">
    <property type="term" value="F:glycosyltransferase activity"/>
    <property type="evidence" value="ECO:0007669"/>
    <property type="project" value="InterPro"/>
</dbReference>
<dbReference type="CDD" id="cd03801">
    <property type="entry name" value="GT4_PimA-like"/>
    <property type="match status" value="1"/>
</dbReference>
<feature type="domain" description="Glycosyl transferase family 1" evidence="2">
    <location>
        <begin position="594"/>
        <end position="755"/>
    </location>
</feature>
<keyword evidence="4" id="KW-1185">Reference proteome</keyword>
<gene>
    <name evidence="3" type="ORF">QH73_0026750</name>
</gene>
<dbReference type="InterPro" id="IPR001296">
    <property type="entry name" value="Glyco_trans_1"/>
</dbReference>
<dbReference type="GO" id="GO:0009103">
    <property type="term" value="P:lipopolysaccharide biosynthetic process"/>
    <property type="evidence" value="ECO:0007669"/>
    <property type="project" value="TreeGrafter"/>
</dbReference>
<dbReference type="AlphaFoldDB" id="A0A9X5I901"/>
<dbReference type="OrthoDB" id="9802525at2"/>
<evidence type="ECO:0000259" key="2">
    <source>
        <dbReference type="Pfam" id="PF00534"/>
    </source>
</evidence>
<dbReference type="PANTHER" id="PTHR46401">
    <property type="entry name" value="GLYCOSYLTRANSFERASE WBBK-RELATED"/>
    <property type="match status" value="1"/>
</dbReference>
<evidence type="ECO:0000313" key="3">
    <source>
        <dbReference type="EMBL" id="NHC38177.1"/>
    </source>
</evidence>
<dbReference type="SUPFAM" id="SSF53756">
    <property type="entry name" value="UDP-Glycosyltransferase/glycogen phosphorylase"/>
    <property type="match status" value="2"/>
</dbReference>
<reference evidence="3 4" key="1">
    <citation type="journal article" date="2015" name="Genome Announc.">
        <title>Draft Genome Sequence of the Terrestrial Cyanobacterium Scytonema millei VB511283, Isolated from Eastern India.</title>
        <authorList>
            <person name="Sen D."/>
            <person name="Chandrababunaidu M.M."/>
            <person name="Singh D."/>
            <person name="Sanghi N."/>
            <person name="Ghorai A."/>
            <person name="Mishra G.P."/>
            <person name="Madduluri M."/>
            <person name="Adhikary S.P."/>
            <person name="Tripathy S."/>
        </authorList>
    </citation>
    <scope>NUCLEOTIDE SEQUENCE [LARGE SCALE GENOMIC DNA]</scope>
    <source>
        <strain evidence="3 4">VB511283</strain>
    </source>
</reference>
<dbReference type="Pfam" id="PF00534">
    <property type="entry name" value="Glycos_transf_1"/>
    <property type="match status" value="1"/>
</dbReference>
<dbReference type="PANTHER" id="PTHR46401:SF2">
    <property type="entry name" value="GLYCOSYLTRANSFERASE WBBK-RELATED"/>
    <property type="match status" value="1"/>
</dbReference>
<protein>
    <submittedName>
        <fullName evidence="3">Glycosyltransferase</fullName>
    </submittedName>
</protein>